<gene>
    <name evidence="2" type="ORF">N7G274_000784</name>
</gene>
<feature type="compositionally biased region" description="Basic residues" evidence="1">
    <location>
        <begin position="197"/>
        <end position="208"/>
    </location>
</feature>
<accession>A0ABR4APS2</accession>
<dbReference type="EMBL" id="JBEFKJ010000002">
    <property type="protein sequence ID" value="KAL2047742.1"/>
    <property type="molecule type" value="Genomic_DNA"/>
</dbReference>
<feature type="compositionally biased region" description="Basic and acidic residues" evidence="1">
    <location>
        <begin position="93"/>
        <end position="110"/>
    </location>
</feature>
<dbReference type="InterPro" id="IPR021641">
    <property type="entry name" value="DUF3245"/>
</dbReference>
<feature type="region of interest" description="Disordered" evidence="1">
    <location>
        <begin position="29"/>
        <end position="49"/>
    </location>
</feature>
<proteinExistence type="predicted"/>
<name>A0ABR4APS2_9LECA</name>
<sequence length="220" mass="24675">MVSTRFEDNVLLNKVNIALAKTQRQIASWLPPKKTEDTQANSEKEIEEEQEVFIPAPEVLGLGGVIPKDGEVKRHALSSNDKLRKQLLGNGYTEKHADRNRRIQAKDSHRSPLPAGSKQRPAQAKPRVEDDSEDDRGRSSLGKSKMGAVKRPDQPSARSDENKAVDAEVLTDDGPTNSPRPLKRASDYIDEVLADRSRKKHKKNKKKKQIEVTQKTTSHF</sequence>
<evidence type="ECO:0000313" key="2">
    <source>
        <dbReference type="EMBL" id="KAL2047742.1"/>
    </source>
</evidence>
<feature type="compositionally biased region" description="Basic and acidic residues" evidence="1">
    <location>
        <begin position="150"/>
        <end position="166"/>
    </location>
</feature>
<dbReference type="Proteomes" id="UP001590950">
    <property type="component" value="Unassembled WGS sequence"/>
</dbReference>
<keyword evidence="3" id="KW-1185">Reference proteome</keyword>
<organism evidence="2 3">
    <name type="scientific">Stereocaulon virgatum</name>
    <dbReference type="NCBI Taxonomy" id="373712"/>
    <lineage>
        <taxon>Eukaryota</taxon>
        <taxon>Fungi</taxon>
        <taxon>Dikarya</taxon>
        <taxon>Ascomycota</taxon>
        <taxon>Pezizomycotina</taxon>
        <taxon>Lecanoromycetes</taxon>
        <taxon>OSLEUM clade</taxon>
        <taxon>Lecanoromycetidae</taxon>
        <taxon>Lecanorales</taxon>
        <taxon>Lecanorineae</taxon>
        <taxon>Stereocaulaceae</taxon>
        <taxon>Stereocaulon</taxon>
    </lineage>
</organism>
<evidence type="ECO:0000256" key="1">
    <source>
        <dbReference type="SAM" id="MobiDB-lite"/>
    </source>
</evidence>
<feature type="compositionally biased region" description="Polar residues" evidence="1">
    <location>
        <begin position="211"/>
        <end position="220"/>
    </location>
</feature>
<dbReference type="Pfam" id="PF11595">
    <property type="entry name" value="DUF3245"/>
    <property type="match status" value="1"/>
</dbReference>
<protein>
    <submittedName>
        <fullName evidence="2">Uncharacterized protein</fullName>
    </submittedName>
</protein>
<evidence type="ECO:0000313" key="3">
    <source>
        <dbReference type="Proteomes" id="UP001590950"/>
    </source>
</evidence>
<comment type="caution">
    <text evidence="2">The sequence shown here is derived from an EMBL/GenBank/DDBJ whole genome shotgun (WGS) entry which is preliminary data.</text>
</comment>
<feature type="region of interest" description="Disordered" evidence="1">
    <location>
        <begin position="76"/>
        <end position="220"/>
    </location>
</feature>
<reference evidence="2 3" key="1">
    <citation type="submission" date="2024-09" db="EMBL/GenBank/DDBJ databases">
        <title>Rethinking Asexuality: The Enigmatic Case of Functional Sexual Genes in Lepraria (Stereocaulaceae).</title>
        <authorList>
            <person name="Doellman M."/>
            <person name="Sun Y."/>
            <person name="Barcenas-Pena A."/>
            <person name="Lumbsch H.T."/>
            <person name="Grewe F."/>
        </authorList>
    </citation>
    <scope>NUCLEOTIDE SEQUENCE [LARGE SCALE GENOMIC DNA]</scope>
    <source>
        <strain evidence="2 3">Mercado 3170</strain>
    </source>
</reference>